<proteinExistence type="predicted"/>
<dbReference type="InterPro" id="IPR011011">
    <property type="entry name" value="Znf_FYVE_PHD"/>
</dbReference>
<dbReference type="GO" id="GO:0008270">
    <property type="term" value="F:zinc ion binding"/>
    <property type="evidence" value="ECO:0007669"/>
    <property type="project" value="UniProtKB-KW"/>
</dbReference>
<dbReference type="Proteomes" id="UP000030762">
    <property type="component" value="Unassembled WGS sequence"/>
</dbReference>
<protein>
    <recommendedName>
        <fullName evidence="6">PHD-type domain-containing protein</fullName>
    </recommendedName>
</protein>
<dbReference type="SMART" id="SM00249">
    <property type="entry name" value="PHD"/>
    <property type="match status" value="1"/>
</dbReference>
<evidence type="ECO:0000256" key="2">
    <source>
        <dbReference type="ARBA" id="ARBA00022771"/>
    </source>
</evidence>
<dbReference type="EMBL" id="JH767135">
    <property type="protein sequence ID" value="EQC40934.1"/>
    <property type="molecule type" value="Genomic_DNA"/>
</dbReference>
<feature type="compositionally biased region" description="Basic residues" evidence="5">
    <location>
        <begin position="71"/>
        <end position="81"/>
    </location>
</feature>
<reference evidence="7 8" key="1">
    <citation type="submission" date="2012-04" db="EMBL/GenBank/DDBJ databases">
        <title>The Genome Sequence of Saprolegnia declina VS20.</title>
        <authorList>
            <consortium name="The Broad Institute Genome Sequencing Platform"/>
            <person name="Russ C."/>
            <person name="Nusbaum C."/>
            <person name="Tyler B."/>
            <person name="van West P."/>
            <person name="Dieguez-Uribeondo J."/>
            <person name="de Bruijn I."/>
            <person name="Tripathy S."/>
            <person name="Jiang R."/>
            <person name="Young S.K."/>
            <person name="Zeng Q."/>
            <person name="Gargeya S."/>
            <person name="Fitzgerald M."/>
            <person name="Haas B."/>
            <person name="Abouelleil A."/>
            <person name="Alvarado L."/>
            <person name="Arachchi H.M."/>
            <person name="Berlin A."/>
            <person name="Chapman S.B."/>
            <person name="Goldberg J."/>
            <person name="Griggs A."/>
            <person name="Gujja S."/>
            <person name="Hansen M."/>
            <person name="Howarth C."/>
            <person name="Imamovic A."/>
            <person name="Larimer J."/>
            <person name="McCowen C."/>
            <person name="Montmayeur A."/>
            <person name="Murphy C."/>
            <person name="Neiman D."/>
            <person name="Pearson M."/>
            <person name="Priest M."/>
            <person name="Roberts A."/>
            <person name="Saif S."/>
            <person name="Shea T."/>
            <person name="Sisk P."/>
            <person name="Sykes S."/>
            <person name="Wortman J."/>
            <person name="Nusbaum C."/>
            <person name="Birren B."/>
        </authorList>
    </citation>
    <scope>NUCLEOTIDE SEQUENCE [LARGE SCALE GENOMIC DNA]</scope>
    <source>
        <strain evidence="7 8">VS20</strain>
    </source>
</reference>
<evidence type="ECO:0000313" key="7">
    <source>
        <dbReference type="EMBL" id="EQC40934.1"/>
    </source>
</evidence>
<dbReference type="RefSeq" id="XP_008605778.1">
    <property type="nucleotide sequence ID" value="XM_008607556.1"/>
</dbReference>
<keyword evidence="2 4" id="KW-0863">Zinc-finger</keyword>
<evidence type="ECO:0000256" key="4">
    <source>
        <dbReference type="PROSITE-ProRule" id="PRU00146"/>
    </source>
</evidence>
<dbReference type="InParanoid" id="T0QS27"/>
<keyword evidence="8" id="KW-1185">Reference proteome</keyword>
<name>T0QS27_SAPDV</name>
<dbReference type="PROSITE" id="PS01359">
    <property type="entry name" value="ZF_PHD_1"/>
    <property type="match status" value="1"/>
</dbReference>
<feature type="region of interest" description="Disordered" evidence="5">
    <location>
        <begin position="71"/>
        <end position="107"/>
    </location>
</feature>
<gene>
    <name evidence="7" type="ORF">SDRG_01997</name>
</gene>
<sequence length="365" mass="40391">MTALEQLAEVSSQEAPLATRLRHVGSPGTEYDVLESIMAIGRAYDESYTSSPDAVVDVEYDSDARPLKARSLGKKGLRRAGRRFEASPSTDDERPTTPATRAGDGLKVELGHKPAPASAQEALANRVRHWKVVAGEIKDKLEELVETNGFIFTDDRILQRCLDFAASIQICSFPPVTPPRTEGASRSLRPNTVAQQHDHFTALRLASAQIASPLVRTPPRVARSFAALSKKRKLEPEDEPSDDDVKHEDADDEFSDPFDPSRCYLCGLEQHDAPLLSCCNATCGKVVHRFCVGLEHTPKKPWPCPSCSGSPTIEVCAALHCKRKSSRRYCIVHSCRFHGCDFRLRGRGYCRRHDTSQKRTLALAK</sequence>
<feature type="domain" description="PHD-type" evidence="6">
    <location>
        <begin position="260"/>
        <end position="310"/>
    </location>
</feature>
<dbReference type="InterPro" id="IPR001965">
    <property type="entry name" value="Znf_PHD"/>
</dbReference>
<evidence type="ECO:0000256" key="3">
    <source>
        <dbReference type="ARBA" id="ARBA00022833"/>
    </source>
</evidence>
<dbReference type="OMA" id="KSSRRYC"/>
<keyword evidence="1" id="KW-0479">Metal-binding</keyword>
<keyword evidence="3" id="KW-0862">Zinc</keyword>
<dbReference type="InterPro" id="IPR019787">
    <property type="entry name" value="Znf_PHD-finger"/>
</dbReference>
<dbReference type="VEuPathDB" id="FungiDB:SDRG_01997"/>
<dbReference type="OrthoDB" id="74734at2759"/>
<dbReference type="Gene3D" id="3.30.40.10">
    <property type="entry name" value="Zinc/RING finger domain, C3HC4 (zinc finger)"/>
    <property type="match status" value="1"/>
</dbReference>
<evidence type="ECO:0000256" key="1">
    <source>
        <dbReference type="ARBA" id="ARBA00022723"/>
    </source>
</evidence>
<evidence type="ECO:0000313" key="8">
    <source>
        <dbReference type="Proteomes" id="UP000030762"/>
    </source>
</evidence>
<dbReference type="PROSITE" id="PS50016">
    <property type="entry name" value="ZF_PHD_2"/>
    <property type="match status" value="1"/>
</dbReference>
<dbReference type="InterPro" id="IPR019786">
    <property type="entry name" value="Zinc_finger_PHD-type_CS"/>
</dbReference>
<dbReference type="GeneID" id="19942724"/>
<accession>T0QS27</accession>
<dbReference type="InterPro" id="IPR013083">
    <property type="entry name" value="Znf_RING/FYVE/PHD"/>
</dbReference>
<feature type="region of interest" description="Disordered" evidence="5">
    <location>
        <begin position="232"/>
        <end position="255"/>
    </location>
</feature>
<organism evidence="7 8">
    <name type="scientific">Saprolegnia diclina (strain VS20)</name>
    <dbReference type="NCBI Taxonomy" id="1156394"/>
    <lineage>
        <taxon>Eukaryota</taxon>
        <taxon>Sar</taxon>
        <taxon>Stramenopiles</taxon>
        <taxon>Oomycota</taxon>
        <taxon>Saprolegniomycetes</taxon>
        <taxon>Saprolegniales</taxon>
        <taxon>Saprolegniaceae</taxon>
        <taxon>Saprolegnia</taxon>
    </lineage>
</organism>
<dbReference type="SUPFAM" id="SSF57903">
    <property type="entry name" value="FYVE/PHD zinc finger"/>
    <property type="match status" value="1"/>
</dbReference>
<evidence type="ECO:0000259" key="6">
    <source>
        <dbReference type="PROSITE" id="PS50016"/>
    </source>
</evidence>
<dbReference type="AlphaFoldDB" id="T0QS27"/>
<evidence type="ECO:0000256" key="5">
    <source>
        <dbReference type="SAM" id="MobiDB-lite"/>
    </source>
</evidence>